<protein>
    <submittedName>
        <fullName evidence="2">CubicO group peptidase, beta-lactamase class C family</fullName>
    </submittedName>
</protein>
<reference evidence="2 3" key="1">
    <citation type="submission" date="2017-02" db="EMBL/GenBank/DDBJ databases">
        <authorList>
            <person name="Peterson S.W."/>
        </authorList>
    </citation>
    <scope>NUCLEOTIDE SEQUENCE [LARGE SCALE GENOMIC DNA]</scope>
    <source>
        <strain evidence="2 3">VKM Ac-2059</strain>
    </source>
</reference>
<dbReference type="PANTHER" id="PTHR46825:SF9">
    <property type="entry name" value="BETA-LACTAMASE-RELATED DOMAIN-CONTAINING PROTEIN"/>
    <property type="match status" value="1"/>
</dbReference>
<dbReference type="InterPro" id="IPR001466">
    <property type="entry name" value="Beta-lactam-related"/>
</dbReference>
<dbReference type="Gene3D" id="3.40.710.10">
    <property type="entry name" value="DD-peptidase/beta-lactamase superfamily"/>
    <property type="match status" value="1"/>
</dbReference>
<name>A0A1T5KWN4_9MICO</name>
<keyword evidence="3" id="KW-1185">Reference proteome</keyword>
<proteinExistence type="predicted"/>
<evidence type="ECO:0000313" key="3">
    <source>
        <dbReference type="Proteomes" id="UP000190857"/>
    </source>
</evidence>
<dbReference type="OrthoDB" id="9809635at2"/>
<gene>
    <name evidence="2" type="ORF">SAMN06309945_2585</name>
</gene>
<sequence>MDTVALEKVIAETEFSGVVKIVDASGTLFESATGLASRRWNVPVAFDTRFDTASITKLFTAVAVLQLVETGELDLEASIHDYVDLDDTTISPKVTLLHLLTHTSGVADDVDEEAGESYDELWSRVPVYTLTETIDLLATFAQKSAVTEPGVEPYYSDSGYVLAGLALESVTERRYRDVVTSAIFDVADMPGAGFWDRRSDAPAIAEGWNKSDDGTWIESVFQAPPIGNPASGAQATADDLLAFLTSLRSGGLLTAEMTEEFLTPQVEFDEDLFYGFGLEFDLDDDGEVRSYYADGVGAGSSGIVRHYPAAGVDVVVLSNSEDGAWDVVREIDGNF</sequence>
<dbReference type="STRING" id="123320.SAMN06309945_2585"/>
<dbReference type="Proteomes" id="UP000190857">
    <property type="component" value="Unassembled WGS sequence"/>
</dbReference>
<dbReference type="RefSeq" id="WP_079728615.1">
    <property type="nucleotide sequence ID" value="NZ_FUZP01000003.1"/>
</dbReference>
<dbReference type="Pfam" id="PF00144">
    <property type="entry name" value="Beta-lactamase"/>
    <property type="match status" value="1"/>
</dbReference>
<accession>A0A1T5KWN4</accession>
<evidence type="ECO:0000313" key="2">
    <source>
        <dbReference type="EMBL" id="SKC68091.1"/>
    </source>
</evidence>
<dbReference type="PANTHER" id="PTHR46825">
    <property type="entry name" value="D-ALANYL-D-ALANINE-CARBOXYPEPTIDASE/ENDOPEPTIDASE AMPH"/>
    <property type="match status" value="1"/>
</dbReference>
<organism evidence="2 3">
    <name type="scientific">Okibacterium fritillariae</name>
    <dbReference type="NCBI Taxonomy" id="123320"/>
    <lineage>
        <taxon>Bacteria</taxon>
        <taxon>Bacillati</taxon>
        <taxon>Actinomycetota</taxon>
        <taxon>Actinomycetes</taxon>
        <taxon>Micrococcales</taxon>
        <taxon>Microbacteriaceae</taxon>
        <taxon>Okibacterium</taxon>
    </lineage>
</organism>
<dbReference type="SUPFAM" id="SSF56601">
    <property type="entry name" value="beta-lactamase/transpeptidase-like"/>
    <property type="match status" value="1"/>
</dbReference>
<feature type="domain" description="Beta-lactamase-related" evidence="1">
    <location>
        <begin position="15"/>
        <end position="328"/>
    </location>
</feature>
<dbReference type="InterPro" id="IPR012338">
    <property type="entry name" value="Beta-lactam/transpept-like"/>
</dbReference>
<dbReference type="AlphaFoldDB" id="A0A1T5KWN4"/>
<dbReference type="EMBL" id="FUZP01000003">
    <property type="protein sequence ID" value="SKC68091.1"/>
    <property type="molecule type" value="Genomic_DNA"/>
</dbReference>
<evidence type="ECO:0000259" key="1">
    <source>
        <dbReference type="Pfam" id="PF00144"/>
    </source>
</evidence>
<dbReference type="InterPro" id="IPR050491">
    <property type="entry name" value="AmpC-like"/>
</dbReference>